<evidence type="ECO:0000256" key="5">
    <source>
        <dbReference type="ARBA" id="ARBA00022898"/>
    </source>
</evidence>
<evidence type="ECO:0000256" key="2">
    <source>
        <dbReference type="ARBA" id="ARBA00007441"/>
    </source>
</evidence>
<dbReference type="EMBL" id="VFQC01000001">
    <property type="protein sequence ID" value="TQN30541.1"/>
    <property type="molecule type" value="Genomic_DNA"/>
</dbReference>
<evidence type="ECO:0000313" key="7">
    <source>
        <dbReference type="EMBL" id="TQN30541.1"/>
    </source>
</evidence>
<gene>
    <name evidence="7" type="ORF">FHX37_0422</name>
</gene>
<keyword evidence="3 7" id="KW-0032">Aminotransferase</keyword>
<dbReference type="PANTHER" id="PTHR43807">
    <property type="entry name" value="FI04487P"/>
    <property type="match status" value="1"/>
</dbReference>
<dbReference type="InterPro" id="IPR051326">
    <property type="entry name" value="Kynurenine-oxoglutarate_AT"/>
</dbReference>
<dbReference type="Pfam" id="PF00155">
    <property type="entry name" value="Aminotran_1_2"/>
    <property type="match status" value="1"/>
</dbReference>
<dbReference type="CDD" id="cd00609">
    <property type="entry name" value="AAT_like"/>
    <property type="match status" value="1"/>
</dbReference>
<keyword evidence="4 7" id="KW-0808">Transferase</keyword>
<dbReference type="PANTHER" id="PTHR43807:SF20">
    <property type="entry name" value="FI04487P"/>
    <property type="match status" value="1"/>
</dbReference>
<dbReference type="GO" id="GO:0030170">
    <property type="term" value="F:pyridoxal phosphate binding"/>
    <property type="evidence" value="ECO:0007669"/>
    <property type="project" value="InterPro"/>
</dbReference>
<evidence type="ECO:0000259" key="6">
    <source>
        <dbReference type="Pfam" id="PF00155"/>
    </source>
</evidence>
<organism evidence="7 8">
    <name type="scientific">Haloactinospora alba</name>
    <dbReference type="NCBI Taxonomy" id="405555"/>
    <lineage>
        <taxon>Bacteria</taxon>
        <taxon>Bacillati</taxon>
        <taxon>Actinomycetota</taxon>
        <taxon>Actinomycetes</taxon>
        <taxon>Streptosporangiales</taxon>
        <taxon>Nocardiopsidaceae</taxon>
        <taxon>Haloactinospora</taxon>
    </lineage>
</organism>
<dbReference type="SUPFAM" id="SSF53383">
    <property type="entry name" value="PLP-dependent transferases"/>
    <property type="match status" value="1"/>
</dbReference>
<dbReference type="InterPro" id="IPR015422">
    <property type="entry name" value="PyrdxlP-dep_Trfase_small"/>
</dbReference>
<feature type="domain" description="Aminotransferase class I/classII large" evidence="6">
    <location>
        <begin position="34"/>
        <end position="390"/>
    </location>
</feature>
<dbReference type="Proteomes" id="UP000317422">
    <property type="component" value="Unassembled WGS sequence"/>
</dbReference>
<keyword evidence="8" id="KW-1185">Reference proteome</keyword>
<comment type="cofactor">
    <cofactor evidence="1">
        <name>pyridoxal 5'-phosphate</name>
        <dbReference type="ChEBI" id="CHEBI:597326"/>
    </cofactor>
</comment>
<dbReference type="InterPro" id="IPR004839">
    <property type="entry name" value="Aminotransferase_I/II_large"/>
</dbReference>
<dbReference type="NCBIfam" id="NF005855">
    <property type="entry name" value="PRK07777.1"/>
    <property type="match status" value="1"/>
</dbReference>
<dbReference type="GO" id="GO:0016212">
    <property type="term" value="F:kynurenine-oxoglutarate transaminase activity"/>
    <property type="evidence" value="ECO:0007669"/>
    <property type="project" value="TreeGrafter"/>
</dbReference>
<reference evidence="7 8" key="1">
    <citation type="submission" date="2019-06" db="EMBL/GenBank/DDBJ databases">
        <title>Sequencing the genomes of 1000 actinobacteria strains.</title>
        <authorList>
            <person name="Klenk H.-P."/>
        </authorList>
    </citation>
    <scope>NUCLEOTIDE SEQUENCE [LARGE SCALE GENOMIC DNA]</scope>
    <source>
        <strain evidence="7 8">DSM 45015</strain>
    </source>
</reference>
<proteinExistence type="inferred from homology"/>
<evidence type="ECO:0000256" key="1">
    <source>
        <dbReference type="ARBA" id="ARBA00001933"/>
    </source>
</evidence>
<accession>A0A543NFE6</accession>
<evidence type="ECO:0000256" key="4">
    <source>
        <dbReference type="ARBA" id="ARBA00022679"/>
    </source>
</evidence>
<evidence type="ECO:0000313" key="8">
    <source>
        <dbReference type="Proteomes" id="UP000317422"/>
    </source>
</evidence>
<dbReference type="GO" id="GO:0005737">
    <property type="term" value="C:cytoplasm"/>
    <property type="evidence" value="ECO:0007669"/>
    <property type="project" value="TreeGrafter"/>
</dbReference>
<dbReference type="OrthoDB" id="9763453at2"/>
<name>A0A543NFE6_9ACTN</name>
<keyword evidence="5" id="KW-0663">Pyridoxal phosphate</keyword>
<comment type="similarity">
    <text evidence="2">Belongs to the class-I pyridoxal-phosphate-dependent aminotransferase family.</text>
</comment>
<sequence>MLPAVEEPLVTRMRRFGETIFAEMSQLAADHGAINLGQGFPDTDGPRSLLDGATRRIQEGVNQYPPGPGRSELRGAVAEERQRLHGLSYDPDGEVYVTVGATAGIASAVLGLVEPGDEVVLLEPMYDSYAGAIALAGATRRPVALRPDPADGNRFTFDPDELRAAVGPRTRMVIVNTPHNPTGTVLTPAELETIADVCRRNDLIALTDEVYEHLTFDGVAHTPLASLPGMRERTLSLSSAGKTFSVTAWKTGWATGPRPLIRAMQTVNQFLTFTANGALQLAVADALREETGWVRQQREALESKRDRLSEGLRAAGFTVLRPHGTYFLMADIRPLGYTDGIEFARELPRSAGVAAVPAQVLYDNPDEGRHLVRFAFCKRDEVLDAAVERLANHTG</sequence>
<dbReference type="Gene3D" id="3.40.640.10">
    <property type="entry name" value="Type I PLP-dependent aspartate aminotransferase-like (Major domain)"/>
    <property type="match status" value="1"/>
</dbReference>
<comment type="caution">
    <text evidence="7">The sequence shown here is derived from an EMBL/GenBank/DDBJ whole genome shotgun (WGS) entry which is preliminary data.</text>
</comment>
<dbReference type="InterPro" id="IPR015424">
    <property type="entry name" value="PyrdxlP-dep_Trfase"/>
</dbReference>
<dbReference type="AlphaFoldDB" id="A0A543NFE6"/>
<protein>
    <submittedName>
        <fullName evidence="7">Succinyldiaminopimelate aminotransferase</fullName>
    </submittedName>
</protein>
<dbReference type="InterPro" id="IPR015421">
    <property type="entry name" value="PyrdxlP-dep_Trfase_major"/>
</dbReference>
<dbReference type="FunFam" id="3.40.640.10:FF:000024">
    <property type="entry name" value="Kynurenine--oxoglutarate transaminase 3"/>
    <property type="match status" value="1"/>
</dbReference>
<evidence type="ECO:0000256" key="3">
    <source>
        <dbReference type="ARBA" id="ARBA00022576"/>
    </source>
</evidence>
<dbReference type="Gene3D" id="3.90.1150.10">
    <property type="entry name" value="Aspartate Aminotransferase, domain 1"/>
    <property type="match status" value="1"/>
</dbReference>